<name>A0ABD1YNR1_9MARC</name>
<accession>A0ABD1YNR1</accession>
<evidence type="ECO:0000256" key="1">
    <source>
        <dbReference type="SAM" id="MobiDB-lite"/>
    </source>
</evidence>
<proteinExistence type="predicted"/>
<protein>
    <submittedName>
        <fullName evidence="2">Uncharacterized protein</fullName>
    </submittedName>
</protein>
<reference evidence="2 3" key="1">
    <citation type="submission" date="2024-09" db="EMBL/GenBank/DDBJ databases">
        <title>Chromosome-scale assembly of Riccia fluitans.</title>
        <authorList>
            <person name="Paukszto L."/>
            <person name="Sawicki J."/>
            <person name="Karawczyk K."/>
            <person name="Piernik-Szablinska J."/>
            <person name="Szczecinska M."/>
            <person name="Mazdziarz M."/>
        </authorList>
    </citation>
    <scope>NUCLEOTIDE SEQUENCE [LARGE SCALE GENOMIC DNA]</scope>
    <source>
        <strain evidence="2">Rf_01</strain>
        <tissue evidence="2">Aerial parts of the thallus</tissue>
    </source>
</reference>
<dbReference type="EMBL" id="JBHFFA010000004">
    <property type="protein sequence ID" value="KAL2632323.1"/>
    <property type="molecule type" value="Genomic_DNA"/>
</dbReference>
<sequence>MFNCAQEDSTGAGGRRSPQHCGSQNISAEGKQHGNIVRYVEDSTTRTSLPGTFLITSRLRLGGDVNEASLKTWRLFDTQAANAASATQHRSAVELQNLHPRNCKGTPDRNRLLEVEWPEIYFFNTRGHQPPLPWPHSRLLTVNTPGGTEATTNVPSQQVLEDRGSCLVEADLEQYRPEVWQVNDHLYELFPILLTARLPEVDIVLFHGPTLDEKNSKEAYWQNWMNNNGQSFVQFMMDDFSNYRISCSVL</sequence>
<comment type="caution">
    <text evidence="2">The sequence shown here is derived from an EMBL/GenBank/DDBJ whole genome shotgun (WGS) entry which is preliminary data.</text>
</comment>
<keyword evidence="3" id="KW-1185">Reference proteome</keyword>
<gene>
    <name evidence="2" type="ORF">R1flu_017009</name>
</gene>
<organism evidence="2 3">
    <name type="scientific">Riccia fluitans</name>
    <dbReference type="NCBI Taxonomy" id="41844"/>
    <lineage>
        <taxon>Eukaryota</taxon>
        <taxon>Viridiplantae</taxon>
        <taxon>Streptophyta</taxon>
        <taxon>Embryophyta</taxon>
        <taxon>Marchantiophyta</taxon>
        <taxon>Marchantiopsida</taxon>
        <taxon>Marchantiidae</taxon>
        <taxon>Marchantiales</taxon>
        <taxon>Ricciaceae</taxon>
        <taxon>Riccia</taxon>
    </lineage>
</organism>
<evidence type="ECO:0000313" key="2">
    <source>
        <dbReference type="EMBL" id="KAL2632323.1"/>
    </source>
</evidence>
<dbReference type="Proteomes" id="UP001605036">
    <property type="component" value="Unassembled WGS sequence"/>
</dbReference>
<feature type="region of interest" description="Disordered" evidence="1">
    <location>
        <begin position="1"/>
        <end position="28"/>
    </location>
</feature>
<evidence type="ECO:0000313" key="3">
    <source>
        <dbReference type="Proteomes" id="UP001605036"/>
    </source>
</evidence>
<dbReference type="AlphaFoldDB" id="A0ABD1YNR1"/>